<evidence type="ECO:0000313" key="1">
    <source>
        <dbReference type="EMBL" id="TYK11231.1"/>
    </source>
</evidence>
<gene>
    <name evidence="1" type="ORF">E5676_scaffold227G00790</name>
</gene>
<comment type="caution">
    <text evidence="1">The sequence shown here is derived from an EMBL/GenBank/DDBJ whole genome shotgun (WGS) entry which is preliminary data.</text>
</comment>
<evidence type="ECO:0008006" key="3">
    <source>
        <dbReference type="Google" id="ProtNLM"/>
    </source>
</evidence>
<dbReference type="AlphaFoldDB" id="A0A5D3CHF8"/>
<sequence>MVGVIQGDIMTSISTDHSASKEYISEVIVPTQNPTEEEIWNHVAWTKSDFIYKNLILNGLTDELYDHYSTMSTLKEVWDAFQMKYDIEETGSNKYVDFKNTLRHKTKEVSLESLINQLRIEEESRKHDQKEEVNVVPRKKSAAIMKLDL</sequence>
<dbReference type="EMBL" id="SSTD01010878">
    <property type="protein sequence ID" value="TYK11231.1"/>
    <property type="molecule type" value="Genomic_DNA"/>
</dbReference>
<organism evidence="1 2">
    <name type="scientific">Cucumis melo var. makuwa</name>
    <name type="common">Oriental melon</name>
    <dbReference type="NCBI Taxonomy" id="1194695"/>
    <lineage>
        <taxon>Eukaryota</taxon>
        <taxon>Viridiplantae</taxon>
        <taxon>Streptophyta</taxon>
        <taxon>Embryophyta</taxon>
        <taxon>Tracheophyta</taxon>
        <taxon>Spermatophyta</taxon>
        <taxon>Magnoliopsida</taxon>
        <taxon>eudicotyledons</taxon>
        <taxon>Gunneridae</taxon>
        <taxon>Pentapetalae</taxon>
        <taxon>rosids</taxon>
        <taxon>fabids</taxon>
        <taxon>Cucurbitales</taxon>
        <taxon>Cucurbitaceae</taxon>
        <taxon>Benincaseae</taxon>
        <taxon>Cucumis</taxon>
    </lineage>
</organism>
<proteinExistence type="predicted"/>
<name>A0A5D3CHF8_CUCMM</name>
<protein>
    <recommendedName>
        <fullName evidence="3">Ty1-copia retrotransposon protein</fullName>
    </recommendedName>
</protein>
<dbReference type="Proteomes" id="UP000321947">
    <property type="component" value="Unassembled WGS sequence"/>
</dbReference>
<reference evidence="1 2" key="1">
    <citation type="submission" date="2019-08" db="EMBL/GenBank/DDBJ databases">
        <title>Draft genome sequences of two oriental melons (Cucumis melo L. var makuwa).</title>
        <authorList>
            <person name="Kwon S.-Y."/>
        </authorList>
    </citation>
    <scope>NUCLEOTIDE SEQUENCE [LARGE SCALE GENOMIC DNA]</scope>
    <source>
        <strain evidence="2">cv. Chang Bougi</strain>
        <tissue evidence="1">Leaf</tissue>
    </source>
</reference>
<accession>A0A5D3CHF8</accession>
<evidence type="ECO:0000313" key="2">
    <source>
        <dbReference type="Proteomes" id="UP000321947"/>
    </source>
</evidence>